<dbReference type="Pfam" id="PF17827">
    <property type="entry name" value="PrmC_N"/>
    <property type="match status" value="1"/>
</dbReference>
<organism evidence="8 9">
    <name type="scientific">Alteromonas confluentis</name>
    <dbReference type="NCBI Taxonomy" id="1656094"/>
    <lineage>
        <taxon>Bacteria</taxon>
        <taxon>Pseudomonadati</taxon>
        <taxon>Pseudomonadota</taxon>
        <taxon>Gammaproteobacteria</taxon>
        <taxon>Alteromonadales</taxon>
        <taxon>Alteromonadaceae</taxon>
        <taxon>Alteromonas/Salinimonas group</taxon>
        <taxon>Alteromonas</taxon>
    </lineage>
</organism>
<dbReference type="PROSITE" id="PS00092">
    <property type="entry name" value="N6_MTASE"/>
    <property type="match status" value="1"/>
</dbReference>
<feature type="domain" description="Methyltransferase small" evidence="6">
    <location>
        <begin position="105"/>
        <end position="194"/>
    </location>
</feature>
<dbReference type="HAMAP" id="MF_02126">
    <property type="entry name" value="RF_methyltr_PrmC"/>
    <property type="match status" value="1"/>
</dbReference>
<dbReference type="NCBIfam" id="TIGR03534">
    <property type="entry name" value="RF_mod_PrmC"/>
    <property type="match status" value="1"/>
</dbReference>
<evidence type="ECO:0000256" key="2">
    <source>
        <dbReference type="ARBA" id="ARBA00022679"/>
    </source>
</evidence>
<evidence type="ECO:0000313" key="9">
    <source>
        <dbReference type="Proteomes" id="UP000175691"/>
    </source>
</evidence>
<keyword evidence="9" id="KW-1185">Reference proteome</keyword>
<dbReference type="GO" id="GO:0102559">
    <property type="term" value="F:peptide chain release factor N(5)-glutamine methyltransferase activity"/>
    <property type="evidence" value="ECO:0007669"/>
    <property type="project" value="UniProtKB-EC"/>
</dbReference>
<feature type="binding site" evidence="5">
    <location>
        <begin position="119"/>
        <end position="123"/>
    </location>
    <ligand>
        <name>S-adenosyl-L-methionine</name>
        <dbReference type="ChEBI" id="CHEBI:59789"/>
    </ligand>
</feature>
<dbReference type="EC" id="2.1.1.297" evidence="5"/>
<name>A0A1E7ZFM3_9ALTE</name>
<dbReference type="GO" id="GO:0032259">
    <property type="term" value="P:methylation"/>
    <property type="evidence" value="ECO:0007669"/>
    <property type="project" value="UniProtKB-KW"/>
</dbReference>
<comment type="function">
    <text evidence="5">Methylates the class 1 translation termination release factors RF1/PrfA and RF2/PrfB on the glutamine residue of the universally conserved GGQ motif.</text>
</comment>
<dbReference type="InterPro" id="IPR029063">
    <property type="entry name" value="SAM-dependent_MTases_sf"/>
</dbReference>
<evidence type="ECO:0000256" key="3">
    <source>
        <dbReference type="ARBA" id="ARBA00022691"/>
    </source>
</evidence>
<feature type="binding site" evidence="5">
    <location>
        <begin position="185"/>
        <end position="188"/>
    </location>
    <ligand>
        <name>substrate</name>
    </ligand>
</feature>
<comment type="catalytic activity">
    <reaction evidence="4 5">
        <text>L-glutaminyl-[peptide chain release factor] + S-adenosyl-L-methionine = N(5)-methyl-L-glutaminyl-[peptide chain release factor] + S-adenosyl-L-homocysteine + H(+)</text>
        <dbReference type="Rhea" id="RHEA:42896"/>
        <dbReference type="Rhea" id="RHEA-COMP:10271"/>
        <dbReference type="Rhea" id="RHEA-COMP:10272"/>
        <dbReference type="ChEBI" id="CHEBI:15378"/>
        <dbReference type="ChEBI" id="CHEBI:30011"/>
        <dbReference type="ChEBI" id="CHEBI:57856"/>
        <dbReference type="ChEBI" id="CHEBI:59789"/>
        <dbReference type="ChEBI" id="CHEBI:61891"/>
        <dbReference type="EC" id="2.1.1.297"/>
    </reaction>
</comment>
<sequence length="281" mass="30837">MSLSIAGALALAREMLAGSESPATDAKVLLAHVLGQSQTYLFTWSDKTLSETQQEQFLQLVSQRKNGHPVAHLTGYRDFWTLRLQVNPSTLIPRPETEILVEKALELLPETAESVCDLGTGTGAVALAIASERPGLHVYGVDRIADAVTLAKTNALHNNVANAQFLESHWFSSLTGKQFDMLVTNPPYVETSSEFLKLGDVRFEPRSALTAGEDGLDDIRFIITQARDYLKPGGWLLIEHGFEQGPAICHLYKQAGYTDAETFRDLAGHDRITVARMPACD</sequence>
<keyword evidence="3 5" id="KW-0949">S-adenosyl-L-methionine</keyword>
<keyword evidence="2 5" id="KW-0808">Transferase</keyword>
<dbReference type="NCBIfam" id="TIGR00536">
    <property type="entry name" value="hemK_fam"/>
    <property type="match status" value="1"/>
</dbReference>
<protein>
    <recommendedName>
        <fullName evidence="5">Release factor glutamine methyltransferase</fullName>
        <shortName evidence="5">RF MTase</shortName>
        <ecNumber evidence="5">2.1.1.297</ecNumber>
    </recommendedName>
    <alternativeName>
        <fullName evidence="5">N5-glutamine methyltransferase PrmC</fullName>
    </alternativeName>
    <alternativeName>
        <fullName evidence="5">Protein-(glutamine-N5) MTase PrmC</fullName>
    </alternativeName>
    <alternativeName>
        <fullName evidence="5">Protein-glutamine N-methyltransferase PrmC</fullName>
    </alternativeName>
</protein>
<dbReference type="InterPro" id="IPR004556">
    <property type="entry name" value="HemK-like"/>
</dbReference>
<dbReference type="InterPro" id="IPR050320">
    <property type="entry name" value="N5-glutamine_MTase"/>
</dbReference>
<comment type="caution">
    <text evidence="8">The sequence shown here is derived from an EMBL/GenBank/DDBJ whole genome shotgun (WGS) entry which is preliminary data.</text>
</comment>
<dbReference type="PANTHER" id="PTHR18895:SF74">
    <property type="entry name" value="MTRF1L RELEASE FACTOR GLUTAMINE METHYLTRANSFERASE"/>
    <property type="match status" value="1"/>
</dbReference>
<dbReference type="Proteomes" id="UP000175691">
    <property type="component" value="Unassembled WGS sequence"/>
</dbReference>
<feature type="domain" description="Release factor glutamine methyltransferase N-terminal" evidence="7">
    <location>
        <begin position="8"/>
        <end position="75"/>
    </location>
</feature>
<dbReference type="Pfam" id="PF05175">
    <property type="entry name" value="MTS"/>
    <property type="match status" value="1"/>
</dbReference>
<comment type="similarity">
    <text evidence="5">Belongs to the protein N5-glutamine methyltransferase family. PrmC subfamily.</text>
</comment>
<evidence type="ECO:0000256" key="4">
    <source>
        <dbReference type="ARBA" id="ARBA00048391"/>
    </source>
</evidence>
<dbReference type="OrthoDB" id="9800643at2"/>
<feature type="binding site" evidence="5">
    <location>
        <position position="170"/>
    </location>
    <ligand>
        <name>S-adenosyl-L-methionine</name>
        <dbReference type="ChEBI" id="CHEBI:59789"/>
    </ligand>
</feature>
<evidence type="ECO:0000256" key="1">
    <source>
        <dbReference type="ARBA" id="ARBA00022603"/>
    </source>
</evidence>
<feature type="binding site" evidence="5">
    <location>
        <position position="142"/>
    </location>
    <ligand>
        <name>S-adenosyl-L-methionine</name>
        <dbReference type="ChEBI" id="CHEBI:59789"/>
    </ligand>
</feature>
<keyword evidence="1 5" id="KW-0489">Methyltransferase</keyword>
<dbReference type="CDD" id="cd02440">
    <property type="entry name" value="AdoMet_MTases"/>
    <property type="match status" value="1"/>
</dbReference>
<dbReference type="SUPFAM" id="SSF53335">
    <property type="entry name" value="S-adenosyl-L-methionine-dependent methyltransferases"/>
    <property type="match status" value="1"/>
</dbReference>
<dbReference type="InterPro" id="IPR007848">
    <property type="entry name" value="Small_mtfrase_dom"/>
</dbReference>
<feature type="binding site" evidence="5">
    <location>
        <position position="185"/>
    </location>
    <ligand>
        <name>S-adenosyl-L-methionine</name>
        <dbReference type="ChEBI" id="CHEBI:59789"/>
    </ligand>
</feature>
<dbReference type="Gene3D" id="1.10.8.10">
    <property type="entry name" value="DNA helicase RuvA subunit, C-terminal domain"/>
    <property type="match status" value="1"/>
</dbReference>
<evidence type="ECO:0000256" key="5">
    <source>
        <dbReference type="HAMAP-Rule" id="MF_02126"/>
    </source>
</evidence>
<reference evidence="8 9" key="1">
    <citation type="submission" date="2016-08" db="EMBL/GenBank/DDBJ databases">
        <authorList>
            <person name="Seilhamer J.J."/>
        </authorList>
    </citation>
    <scope>NUCLEOTIDE SEQUENCE [LARGE SCALE GENOMIC DNA]</scope>
    <source>
        <strain evidence="8 9">KCTC 42603</strain>
    </source>
</reference>
<dbReference type="GO" id="GO:0003676">
    <property type="term" value="F:nucleic acid binding"/>
    <property type="evidence" value="ECO:0007669"/>
    <property type="project" value="InterPro"/>
</dbReference>
<accession>A0A1E7ZFM3</accession>
<dbReference type="InterPro" id="IPR002052">
    <property type="entry name" value="DNA_methylase_N6_adenine_CS"/>
</dbReference>
<dbReference type="STRING" id="1656094.BFC18_03380"/>
<dbReference type="PANTHER" id="PTHR18895">
    <property type="entry name" value="HEMK METHYLTRANSFERASE"/>
    <property type="match status" value="1"/>
</dbReference>
<evidence type="ECO:0000259" key="6">
    <source>
        <dbReference type="Pfam" id="PF05175"/>
    </source>
</evidence>
<dbReference type="RefSeq" id="WP_070123538.1">
    <property type="nucleotide sequence ID" value="NZ_MDHN01000005.1"/>
</dbReference>
<dbReference type="InterPro" id="IPR019874">
    <property type="entry name" value="RF_methyltr_PrmC"/>
</dbReference>
<dbReference type="FunFam" id="3.40.50.150:FF:000053">
    <property type="entry name" value="Release factor glutamine methyltransferase"/>
    <property type="match status" value="1"/>
</dbReference>
<dbReference type="EMBL" id="MDHN01000005">
    <property type="protein sequence ID" value="OFC72311.1"/>
    <property type="molecule type" value="Genomic_DNA"/>
</dbReference>
<dbReference type="AlphaFoldDB" id="A0A1E7ZFM3"/>
<evidence type="ECO:0000259" key="7">
    <source>
        <dbReference type="Pfam" id="PF17827"/>
    </source>
</evidence>
<dbReference type="Gene3D" id="3.40.50.150">
    <property type="entry name" value="Vaccinia Virus protein VP39"/>
    <property type="match status" value="1"/>
</dbReference>
<proteinExistence type="inferred from homology"/>
<gene>
    <name evidence="5" type="primary">prmC</name>
    <name evidence="8" type="ORF">BFC18_03380</name>
</gene>
<dbReference type="InterPro" id="IPR040758">
    <property type="entry name" value="PrmC_N"/>
</dbReference>
<evidence type="ECO:0000313" key="8">
    <source>
        <dbReference type="EMBL" id="OFC72311.1"/>
    </source>
</evidence>